<dbReference type="PROSITE" id="PS51186">
    <property type="entry name" value="GNAT"/>
    <property type="match status" value="1"/>
</dbReference>
<sequence>MVRLGEIYRGGEGYMVLADEIILKEATIADAVLFENYQLKETPYTVKPMTAMTDSLHETKKFPVLILKEETLVGFFILQKEKGFSTYPTEENALLLHAHSIDERFQNKGYGKLSMERLPLFIKENFDSIDEIVLAVDYDNLSGQMLYLKTGFVDTKKRSKEDGAYKFIYSKKI</sequence>
<keyword evidence="2" id="KW-0012">Acyltransferase</keyword>
<reference evidence="3" key="1">
    <citation type="journal article" date="2019" name="Int. J. Syst. Evol. Microbiol.">
        <title>The Global Catalogue of Microorganisms (GCM) 10K type strain sequencing project: providing services to taxonomists for standard genome sequencing and annotation.</title>
        <authorList>
            <consortium name="The Broad Institute Genomics Platform"/>
            <consortium name="The Broad Institute Genome Sequencing Center for Infectious Disease"/>
            <person name="Wu L."/>
            <person name="Ma J."/>
        </authorList>
    </citation>
    <scope>NUCLEOTIDE SEQUENCE [LARGE SCALE GENOMIC DNA]</scope>
    <source>
        <strain evidence="3">KCTC 42143</strain>
    </source>
</reference>
<dbReference type="EMBL" id="JBHUFF010000013">
    <property type="protein sequence ID" value="MFD1799510.1"/>
    <property type="molecule type" value="Genomic_DNA"/>
</dbReference>
<dbReference type="Gene3D" id="3.40.630.30">
    <property type="match status" value="1"/>
</dbReference>
<dbReference type="InterPro" id="IPR000182">
    <property type="entry name" value="GNAT_dom"/>
</dbReference>
<comment type="caution">
    <text evidence="2">The sequence shown here is derived from an EMBL/GenBank/DDBJ whole genome shotgun (WGS) entry which is preliminary data.</text>
</comment>
<dbReference type="InterPro" id="IPR016181">
    <property type="entry name" value="Acyl_CoA_acyltransferase"/>
</dbReference>
<gene>
    <name evidence="2" type="ORF">ACFSBK_06550</name>
</gene>
<feature type="domain" description="N-acetyltransferase" evidence="1">
    <location>
        <begin position="21"/>
        <end position="173"/>
    </location>
</feature>
<dbReference type="RefSeq" id="WP_231726755.1">
    <property type="nucleotide sequence ID" value="NZ_JBHSQC010000025.1"/>
</dbReference>
<organism evidence="2 3">
    <name type="scientific">Carnobacterium antarcticum</name>
    <dbReference type="NCBI Taxonomy" id="2126436"/>
    <lineage>
        <taxon>Bacteria</taxon>
        <taxon>Bacillati</taxon>
        <taxon>Bacillota</taxon>
        <taxon>Bacilli</taxon>
        <taxon>Lactobacillales</taxon>
        <taxon>Carnobacteriaceae</taxon>
        <taxon>Carnobacterium</taxon>
    </lineage>
</organism>
<keyword evidence="2" id="KW-0808">Transferase</keyword>
<dbReference type="GO" id="GO:0016746">
    <property type="term" value="F:acyltransferase activity"/>
    <property type="evidence" value="ECO:0007669"/>
    <property type="project" value="UniProtKB-KW"/>
</dbReference>
<evidence type="ECO:0000313" key="2">
    <source>
        <dbReference type="EMBL" id="MFD1799510.1"/>
    </source>
</evidence>
<dbReference type="SUPFAM" id="SSF55729">
    <property type="entry name" value="Acyl-CoA N-acyltransferases (Nat)"/>
    <property type="match status" value="1"/>
</dbReference>
<evidence type="ECO:0000313" key="3">
    <source>
        <dbReference type="Proteomes" id="UP001597285"/>
    </source>
</evidence>
<dbReference type="EC" id="2.3.-.-" evidence="2"/>
<name>A0ABW4NNE4_9LACT</name>
<keyword evidence="3" id="KW-1185">Reference proteome</keyword>
<protein>
    <submittedName>
        <fullName evidence="2">GNAT family N-acetyltransferase</fullName>
        <ecNumber evidence="2">2.3.-.-</ecNumber>
    </submittedName>
</protein>
<dbReference type="Proteomes" id="UP001597285">
    <property type="component" value="Unassembled WGS sequence"/>
</dbReference>
<evidence type="ECO:0000259" key="1">
    <source>
        <dbReference type="PROSITE" id="PS51186"/>
    </source>
</evidence>
<dbReference type="Pfam" id="PF00583">
    <property type="entry name" value="Acetyltransf_1"/>
    <property type="match status" value="1"/>
</dbReference>
<accession>A0ABW4NNE4</accession>
<proteinExistence type="predicted"/>